<gene>
    <name evidence="1" type="ORF">PNE45_00875</name>
</gene>
<dbReference type="Proteomes" id="UP001212823">
    <property type="component" value="Unassembled WGS sequence"/>
</dbReference>
<evidence type="ECO:0000313" key="1">
    <source>
        <dbReference type="EMBL" id="MDB8016586.1"/>
    </source>
</evidence>
<accession>A0AAP3V7Q7</accession>
<name>A0AAP3V7Q7_9FIRM</name>
<protein>
    <submittedName>
        <fullName evidence="1">Uncharacterized protein</fullName>
    </submittedName>
</protein>
<proteinExistence type="predicted"/>
<comment type="caution">
    <text evidence="1">The sequence shown here is derived from an EMBL/GenBank/DDBJ whole genome shotgun (WGS) entry which is preliminary data.</text>
</comment>
<sequence length="98" mass="10468">MLELSLVLSLSLSLTLTLSLSLVLSEALSLMLCVVLSLYSVRSLSDKEPASTNELESAADSLIAAITISAPWIELTPPMAIPAAVIPFKILSTFFLFI</sequence>
<dbReference type="EMBL" id="JAQLYE010000001">
    <property type="protein sequence ID" value="MDB8016586.1"/>
    <property type="molecule type" value="Genomic_DNA"/>
</dbReference>
<dbReference type="AlphaFoldDB" id="A0AAP3V7Q7"/>
<dbReference type="RefSeq" id="WP_306775072.1">
    <property type="nucleotide sequence ID" value="NZ_JADPAO010000001.1"/>
</dbReference>
<organism evidence="1 2">
    <name type="scientific">Agathobacter rectalis</name>
    <dbReference type="NCBI Taxonomy" id="39491"/>
    <lineage>
        <taxon>Bacteria</taxon>
        <taxon>Bacillati</taxon>
        <taxon>Bacillota</taxon>
        <taxon>Clostridia</taxon>
        <taxon>Lachnospirales</taxon>
        <taxon>Lachnospiraceae</taxon>
        <taxon>Agathobacter</taxon>
    </lineage>
</organism>
<reference evidence="1" key="1">
    <citation type="submission" date="2023-01" db="EMBL/GenBank/DDBJ databases">
        <title>Human gut microbiome strain richness.</title>
        <authorList>
            <person name="Chen-Liaw A."/>
        </authorList>
    </citation>
    <scope>NUCLEOTIDE SEQUENCE</scope>
    <source>
        <strain evidence="1">1001283st1_D2_1001283B150209_150212</strain>
    </source>
</reference>
<evidence type="ECO:0000313" key="2">
    <source>
        <dbReference type="Proteomes" id="UP001212823"/>
    </source>
</evidence>